<dbReference type="Proteomes" id="UP000019140">
    <property type="component" value="Unassembled WGS sequence"/>
</dbReference>
<dbReference type="AlphaFoldDB" id="W4M9D6"/>
<feature type="domain" description="Alanine racemase C-terminal" evidence="8">
    <location>
        <begin position="246"/>
        <end position="374"/>
    </location>
</feature>
<comment type="cofactor">
    <cofactor evidence="2 5 6">
        <name>pyridoxal 5'-phosphate</name>
        <dbReference type="ChEBI" id="CHEBI:597326"/>
    </cofactor>
</comment>
<feature type="active site" description="Proton acceptor; specific for L-alanine" evidence="5">
    <location>
        <position position="267"/>
    </location>
</feature>
<dbReference type="SUPFAM" id="SSF50621">
    <property type="entry name" value="Alanine racemase C-terminal domain-like"/>
    <property type="match status" value="1"/>
</dbReference>
<dbReference type="HAMAP" id="MF_01201">
    <property type="entry name" value="Ala_racemase"/>
    <property type="match status" value="1"/>
</dbReference>
<accession>W4M9D6</accession>
<evidence type="ECO:0000256" key="5">
    <source>
        <dbReference type="HAMAP-Rule" id="MF_01201"/>
    </source>
</evidence>
<dbReference type="SUPFAM" id="SSF51419">
    <property type="entry name" value="PLP-binding barrel"/>
    <property type="match status" value="1"/>
</dbReference>
<dbReference type="PANTHER" id="PTHR30511:SF0">
    <property type="entry name" value="ALANINE RACEMASE, CATABOLIC-RELATED"/>
    <property type="match status" value="1"/>
</dbReference>
<dbReference type="GO" id="GO:0005829">
    <property type="term" value="C:cytosol"/>
    <property type="evidence" value="ECO:0007669"/>
    <property type="project" value="TreeGrafter"/>
</dbReference>
<dbReference type="GO" id="GO:0030632">
    <property type="term" value="P:D-alanine biosynthetic process"/>
    <property type="evidence" value="ECO:0007669"/>
    <property type="project" value="UniProtKB-UniRule"/>
</dbReference>
<dbReference type="UniPathway" id="UPA00042">
    <property type="reaction ID" value="UER00497"/>
</dbReference>
<dbReference type="Pfam" id="PF01168">
    <property type="entry name" value="Ala_racemase_N"/>
    <property type="match status" value="1"/>
</dbReference>
<reference evidence="9 10" key="1">
    <citation type="journal article" date="2014" name="Nature">
        <title>An environmental bacterial taxon with a large and distinct metabolic repertoire.</title>
        <authorList>
            <person name="Wilson M.C."/>
            <person name="Mori T."/>
            <person name="Ruckert C."/>
            <person name="Uria A.R."/>
            <person name="Helf M.J."/>
            <person name="Takada K."/>
            <person name="Gernert C."/>
            <person name="Steffens U.A."/>
            <person name="Heycke N."/>
            <person name="Schmitt S."/>
            <person name="Rinke C."/>
            <person name="Helfrich E.J."/>
            <person name="Brachmann A.O."/>
            <person name="Gurgui C."/>
            <person name="Wakimoto T."/>
            <person name="Kracht M."/>
            <person name="Crusemann M."/>
            <person name="Hentschel U."/>
            <person name="Abe I."/>
            <person name="Matsunaga S."/>
            <person name="Kalinowski J."/>
            <person name="Takeyama H."/>
            <person name="Piel J."/>
        </authorList>
    </citation>
    <scope>NUCLEOTIDE SEQUENCE [LARGE SCALE GENOMIC DNA]</scope>
    <source>
        <strain evidence="10">TSY2</strain>
    </source>
</reference>
<dbReference type="InterPro" id="IPR011079">
    <property type="entry name" value="Ala_racemase_C"/>
</dbReference>
<name>W4M9D6_9BACT</name>
<dbReference type="CDD" id="cd00430">
    <property type="entry name" value="PLPDE_III_AR"/>
    <property type="match status" value="1"/>
</dbReference>
<comment type="catalytic activity">
    <reaction evidence="1 5">
        <text>L-alanine = D-alanine</text>
        <dbReference type="Rhea" id="RHEA:20249"/>
        <dbReference type="ChEBI" id="CHEBI:57416"/>
        <dbReference type="ChEBI" id="CHEBI:57972"/>
        <dbReference type="EC" id="5.1.1.1"/>
    </reaction>
</comment>
<dbReference type="PANTHER" id="PTHR30511">
    <property type="entry name" value="ALANINE RACEMASE"/>
    <property type="match status" value="1"/>
</dbReference>
<dbReference type="Gene3D" id="3.20.20.10">
    <property type="entry name" value="Alanine racemase"/>
    <property type="match status" value="1"/>
</dbReference>
<comment type="pathway">
    <text evidence="5">Amino-acid biosynthesis; D-alanine biosynthesis; D-alanine from L-alanine: step 1/1.</text>
</comment>
<evidence type="ECO:0000313" key="9">
    <source>
        <dbReference type="EMBL" id="ETX06989.1"/>
    </source>
</evidence>
<comment type="similarity">
    <text evidence="5">Belongs to the alanine racemase family.</text>
</comment>
<feature type="modified residue" description="N6-(pyridoxal phosphate)lysine" evidence="5 6">
    <location>
        <position position="41"/>
    </location>
</feature>
<dbReference type="PRINTS" id="PR00992">
    <property type="entry name" value="ALARACEMASE"/>
</dbReference>
<dbReference type="PATRIC" id="fig|1429439.4.peg.2353"/>
<dbReference type="GO" id="GO:0030170">
    <property type="term" value="F:pyridoxal phosphate binding"/>
    <property type="evidence" value="ECO:0007669"/>
    <property type="project" value="UniProtKB-UniRule"/>
</dbReference>
<dbReference type="InterPro" id="IPR029066">
    <property type="entry name" value="PLP-binding_barrel"/>
</dbReference>
<dbReference type="InterPro" id="IPR009006">
    <property type="entry name" value="Ala_racemase/Decarboxylase_C"/>
</dbReference>
<evidence type="ECO:0000256" key="2">
    <source>
        <dbReference type="ARBA" id="ARBA00001933"/>
    </source>
</evidence>
<dbReference type="HOGENOM" id="CLU_028393_2_2_7"/>
<dbReference type="NCBIfam" id="TIGR00492">
    <property type="entry name" value="alr"/>
    <property type="match status" value="1"/>
</dbReference>
<dbReference type="Pfam" id="PF00842">
    <property type="entry name" value="Ala_racemase_C"/>
    <property type="match status" value="1"/>
</dbReference>
<evidence type="ECO:0000259" key="8">
    <source>
        <dbReference type="SMART" id="SM01005"/>
    </source>
</evidence>
<dbReference type="Gene3D" id="2.40.37.10">
    <property type="entry name" value="Lyase, Ornithine Decarboxylase, Chain A, domain 1"/>
    <property type="match status" value="1"/>
</dbReference>
<evidence type="ECO:0000256" key="3">
    <source>
        <dbReference type="ARBA" id="ARBA00022898"/>
    </source>
</evidence>
<feature type="binding site" evidence="5 7">
    <location>
        <position position="315"/>
    </location>
    <ligand>
        <name>substrate</name>
    </ligand>
</feature>
<gene>
    <name evidence="9" type="ORF">ETSY2_13790</name>
</gene>
<evidence type="ECO:0000256" key="1">
    <source>
        <dbReference type="ARBA" id="ARBA00000316"/>
    </source>
</evidence>
<keyword evidence="10" id="KW-1185">Reference proteome</keyword>
<proteinExistence type="inferred from homology"/>
<dbReference type="InterPro" id="IPR001608">
    <property type="entry name" value="Ala_racemase_N"/>
</dbReference>
<keyword evidence="4 5" id="KW-0413">Isomerase</keyword>
<evidence type="ECO:0000256" key="7">
    <source>
        <dbReference type="PIRSR" id="PIRSR600821-52"/>
    </source>
</evidence>
<dbReference type="InterPro" id="IPR000821">
    <property type="entry name" value="Ala_racemase"/>
</dbReference>
<dbReference type="SMART" id="SM01005">
    <property type="entry name" value="Ala_racemase_C"/>
    <property type="match status" value="1"/>
</dbReference>
<dbReference type="EMBL" id="AZHX01000554">
    <property type="protein sequence ID" value="ETX06989.1"/>
    <property type="molecule type" value="Genomic_DNA"/>
</dbReference>
<evidence type="ECO:0000313" key="10">
    <source>
        <dbReference type="Proteomes" id="UP000019140"/>
    </source>
</evidence>
<keyword evidence="3 5" id="KW-0663">Pyridoxal phosphate</keyword>
<dbReference type="FunFam" id="3.20.20.10:FF:000002">
    <property type="entry name" value="Alanine racemase"/>
    <property type="match status" value="1"/>
</dbReference>
<organism evidence="9 10">
    <name type="scientific">Candidatus Entotheonella gemina</name>
    <dbReference type="NCBI Taxonomy" id="1429439"/>
    <lineage>
        <taxon>Bacteria</taxon>
        <taxon>Pseudomonadati</taxon>
        <taxon>Nitrospinota/Tectimicrobiota group</taxon>
        <taxon>Candidatus Tectimicrobiota</taxon>
        <taxon>Candidatus Entotheonellia</taxon>
        <taxon>Candidatus Entotheonellales</taxon>
        <taxon>Candidatus Entotheonellaceae</taxon>
        <taxon>Candidatus Entotheonella</taxon>
    </lineage>
</organism>
<comment type="function">
    <text evidence="5">Catalyzes the interconversion of L-alanine and D-alanine. May also act on other amino acids.</text>
</comment>
<feature type="binding site" evidence="5 7">
    <location>
        <position position="139"/>
    </location>
    <ligand>
        <name>substrate</name>
    </ligand>
</feature>
<protein>
    <recommendedName>
        <fullName evidence="5">Alanine racemase</fullName>
        <ecNumber evidence="5">5.1.1.1</ecNumber>
    </recommendedName>
</protein>
<evidence type="ECO:0000256" key="4">
    <source>
        <dbReference type="ARBA" id="ARBA00023235"/>
    </source>
</evidence>
<sequence length="375" mass="40794">MTPCSTAPPTVADIDVTAFTHNLCAVRARLSASCELMAMVKADAYGHGAVELAASALQAGATWLAVARCDEGVDLRLQGIDAPILLLGPIWPDEVDTLLAYRLTPVLGSLEDARLVQQHAQPRGQQVGVHVNVDTGMGRLGLQPHQVPVLLDEMEALSHLDWQGVMTHMATADHPDKRTTQEQWQCFCRVVQTMHDRGVRPVYLHAANSAVLYRFPQMHGQIVRPGLALYGVHPFEAPEANVLRPVLSWKTRLARVETVVSGSGVSYGHTFVTSRLSRIATLPVGYADGLCRRLSNVGEVLVQGRRAPFVGQITMDMCMIDVTDIPQAQMGDEAVLIGAQGEDRITVEAMAAHGGRSPYEVFCAISARVPRRYIV</sequence>
<evidence type="ECO:0000256" key="6">
    <source>
        <dbReference type="PIRSR" id="PIRSR600821-50"/>
    </source>
</evidence>
<comment type="caution">
    <text evidence="9">The sequence shown here is derived from an EMBL/GenBank/DDBJ whole genome shotgun (WGS) entry which is preliminary data.</text>
</comment>
<dbReference type="GO" id="GO:0008784">
    <property type="term" value="F:alanine racemase activity"/>
    <property type="evidence" value="ECO:0007669"/>
    <property type="project" value="UniProtKB-UniRule"/>
</dbReference>
<feature type="active site" description="Proton acceptor; specific for D-alanine" evidence="5">
    <location>
        <position position="41"/>
    </location>
</feature>
<dbReference type="EC" id="5.1.1.1" evidence="5"/>